<sequence>MAGHDPCQRAIEVARKYSGKLNPSSMDLSKLHLEMVLVAEEDLTMGSRSRLLTAAALLCSGRKLHLRQSVTVSSYGRGCPPGQGGAGRGETRSHRKCGGGGASNLGRGGDGAHWMATGSQSLVPCATPGQQTTFERPRLPLDSAPGGGCGVEANYCYKLYEKAHSIRYSAGGGLIWLSAPATRMAGGVRVISDGAFGSFTIKDNTNGDADQPDTSGGGAGGQVIVYTDNLLVPSSASELGWPRLSAKGGDAQCSSQTASVGGAGGGGFIGLEWRSKTQARSPVKDPTRLLLDVGGGRVTEKCADFLPQKFQDSVLGGPGLATTLTPCQPGLAGPVCQPCPVGLWGDGEGTCQECTNHLGKHGIYTTEGWANETCPYQCIPGLPAVQINPDCLNNIDFAVSFFGGKVGFLAAVACPILMFMGVRLAHRWRQQRKRRVSSVDGSTMNGLDDAKALGGDRGLWHFPPEQLPLHVRRIFLQGHNSPELPWTLPGSGTEANSAVLVSAIPTLLQTSIRPESWAELVKELTKTMTPPRKEKWSLNVLWCCSPPLCELMAWIWRRRRARAVDRQLRAFNQGLLGRGGLWKPDARNAARPDVRFGCDDRATVGYLDIFDHSRSPLDWAPADLRKNEQRFLAAGHGTWTNPFELPVVDPLFQGLAQTLGHSGSGGAQVLFSLVCTFNLFSRVLPAAELEAAAAEAADSGELGNATTTPALCTLIHEVERCSHQHGLQGSVEVQLASVARPNGKPSVVPGPSRPSEPLVADSFTDLVRQMPATFGDPLPDADNALEPGEDLKLCLVFSGKHHAGRGLLYSVSDLLSSPRDAALQPLARASAVGTGLHPRAQLLSLGARLRRALIRWRCRALLPWTCTAQNLHVSYLLLVVLFFTMILLNAMVCVVLGFSLCRISSSPYAAVATWLLLPTPFAPVLSPCIGFSALILKEPSWGRIHSEIAIRSFANVLLTSVAFWQLELVLPLGMALLFDALVGSGAAVYAGLEMSSADLAAADDSVGTSLELQVSGGSRGPGSYFARSSTQAAPAKPREISMTVLPSMGSPSLRSTPRARGESAESDFGVAEVTSPF</sequence>
<feature type="region of interest" description="Disordered" evidence="1">
    <location>
        <begin position="1036"/>
        <end position="1077"/>
    </location>
</feature>
<feature type="transmembrane region" description="Helical" evidence="2">
    <location>
        <begin position="875"/>
        <end position="900"/>
    </location>
</feature>
<evidence type="ECO:0000313" key="4">
    <source>
        <dbReference type="EMBL" id="CAE7200936.1"/>
    </source>
</evidence>
<accession>A0A812J8X2</accession>
<dbReference type="OrthoDB" id="10364186at2759"/>
<organism evidence="4 5">
    <name type="scientific">Symbiodinium natans</name>
    <dbReference type="NCBI Taxonomy" id="878477"/>
    <lineage>
        <taxon>Eukaryota</taxon>
        <taxon>Sar</taxon>
        <taxon>Alveolata</taxon>
        <taxon>Dinophyceae</taxon>
        <taxon>Suessiales</taxon>
        <taxon>Symbiodiniaceae</taxon>
        <taxon>Symbiodinium</taxon>
    </lineage>
</organism>
<protein>
    <submittedName>
        <fullName evidence="4">Pim2 protein</fullName>
    </submittedName>
</protein>
<evidence type="ECO:0000256" key="1">
    <source>
        <dbReference type="SAM" id="MobiDB-lite"/>
    </source>
</evidence>
<keyword evidence="2" id="KW-1133">Transmembrane helix</keyword>
<dbReference type="PANTHER" id="PTHR31513">
    <property type="entry name" value="EPHRIN TYPE-B RECEPTOR"/>
    <property type="match status" value="1"/>
</dbReference>
<reference evidence="4" key="1">
    <citation type="submission" date="2021-02" db="EMBL/GenBank/DDBJ databases">
        <authorList>
            <person name="Dougan E. K."/>
            <person name="Rhodes N."/>
            <person name="Thang M."/>
            <person name="Chan C."/>
        </authorList>
    </citation>
    <scope>NUCLEOTIDE SEQUENCE</scope>
</reference>
<feature type="region of interest" description="Disordered" evidence="1">
    <location>
        <begin position="80"/>
        <end position="102"/>
    </location>
</feature>
<keyword evidence="2" id="KW-0472">Membrane</keyword>
<dbReference type="PANTHER" id="PTHR31513:SF2">
    <property type="entry name" value="MRAZ"/>
    <property type="match status" value="1"/>
</dbReference>
<feature type="domain" description="DUF8003" evidence="3">
    <location>
        <begin position="323"/>
        <end position="383"/>
    </location>
</feature>
<evidence type="ECO:0000256" key="2">
    <source>
        <dbReference type="SAM" id="Phobius"/>
    </source>
</evidence>
<dbReference type="InterPro" id="IPR058316">
    <property type="entry name" value="DUF8003"/>
</dbReference>
<gene>
    <name evidence="4" type="primary">pim2</name>
    <name evidence="4" type="ORF">SNAT2548_LOCUS5978</name>
</gene>
<feature type="transmembrane region" description="Helical" evidence="2">
    <location>
        <begin position="406"/>
        <end position="425"/>
    </location>
</feature>
<feature type="transmembrane region" description="Helical" evidence="2">
    <location>
        <begin position="912"/>
        <end position="936"/>
    </location>
</feature>
<evidence type="ECO:0000313" key="5">
    <source>
        <dbReference type="Proteomes" id="UP000604046"/>
    </source>
</evidence>
<keyword evidence="5" id="KW-1185">Reference proteome</keyword>
<comment type="caution">
    <text evidence="4">The sequence shown here is derived from an EMBL/GenBank/DDBJ whole genome shotgun (WGS) entry which is preliminary data.</text>
</comment>
<dbReference type="EMBL" id="CAJNDS010000391">
    <property type="protein sequence ID" value="CAE7200936.1"/>
    <property type="molecule type" value="Genomic_DNA"/>
</dbReference>
<proteinExistence type="predicted"/>
<keyword evidence="2" id="KW-0812">Transmembrane</keyword>
<dbReference type="Pfam" id="PF26010">
    <property type="entry name" value="DUF8003"/>
    <property type="match status" value="1"/>
</dbReference>
<evidence type="ECO:0000259" key="3">
    <source>
        <dbReference type="Pfam" id="PF26010"/>
    </source>
</evidence>
<dbReference type="Proteomes" id="UP000604046">
    <property type="component" value="Unassembled WGS sequence"/>
</dbReference>
<dbReference type="AlphaFoldDB" id="A0A812J8X2"/>
<name>A0A812J8X2_9DINO</name>